<dbReference type="AlphaFoldDB" id="A0A3B0STP2"/>
<sequence length="415" mass="45476">MKKEMLLAASWLSILAVGQAFAEDKPPSNDGPIIEAIKNSKPLIDVRYRFETKSQDGLAQDAYANTIRTRLGFESGEVYNLKVLVEFENVASIGDDHFNSTTNGRTQFPVVADANVTEINRAQVTFTGIDKTAITVGRQRFNLNNHRFVGAVDFRQNQQTFDAARFSTKLIDRVTVDYLYISRVHRIFGDNNPAGEFNSDSHVISAIVDGGEFGTLKTYGIVLDLKEAPALSSQSWGARYENTLTLDEDTGVKLGVVAEYATQSDNAANPIDYREAYLHGEAALSVAPFTGKLGYEKLGGDGTSSFKTPLATLHKFQGFADVFLSTPAAGLQDLYGTIAYNWKTAPFGTGVKLFATYHDFKSDVGSLDLGEEFDAGMSVKFRKHWSVNLKGAVYNGGASGIADRSLVWAALRFQY</sequence>
<feature type="domain" description="Alginate export" evidence="1">
    <location>
        <begin position="44"/>
        <end position="168"/>
    </location>
</feature>
<evidence type="ECO:0000313" key="2">
    <source>
        <dbReference type="EMBL" id="VAW05672.1"/>
    </source>
</evidence>
<accession>A0A3B0STP2</accession>
<dbReference type="EMBL" id="UOEH01000480">
    <property type="protein sequence ID" value="VAW05672.1"/>
    <property type="molecule type" value="Genomic_DNA"/>
</dbReference>
<reference evidence="2" key="1">
    <citation type="submission" date="2018-06" db="EMBL/GenBank/DDBJ databases">
        <authorList>
            <person name="Zhirakovskaya E."/>
        </authorList>
    </citation>
    <scope>NUCLEOTIDE SEQUENCE</scope>
</reference>
<dbReference type="InterPro" id="IPR025388">
    <property type="entry name" value="Alginate_export_dom"/>
</dbReference>
<evidence type="ECO:0000259" key="1">
    <source>
        <dbReference type="Pfam" id="PF13372"/>
    </source>
</evidence>
<name>A0A3B0STP2_9ZZZZ</name>
<proteinExistence type="predicted"/>
<protein>
    <recommendedName>
        <fullName evidence="1">Alginate export domain-containing protein</fullName>
    </recommendedName>
</protein>
<dbReference type="InterPro" id="IPR023614">
    <property type="entry name" value="Porin_dom_sf"/>
</dbReference>
<dbReference type="Pfam" id="PF13372">
    <property type="entry name" value="Alginate_exp"/>
    <property type="match status" value="1"/>
</dbReference>
<gene>
    <name evidence="2" type="ORF">MNBD_ALPHA05-1393</name>
</gene>
<dbReference type="Gene3D" id="2.40.160.10">
    <property type="entry name" value="Porin"/>
    <property type="match status" value="1"/>
</dbReference>
<organism evidence="2">
    <name type="scientific">hydrothermal vent metagenome</name>
    <dbReference type="NCBI Taxonomy" id="652676"/>
    <lineage>
        <taxon>unclassified sequences</taxon>
        <taxon>metagenomes</taxon>
        <taxon>ecological metagenomes</taxon>
    </lineage>
</organism>